<dbReference type="InterPro" id="IPR013785">
    <property type="entry name" value="Aldolase_TIM"/>
</dbReference>
<comment type="subcellular location">
    <subcellularLocation>
        <location evidence="3">Membrane</location>
    </subcellularLocation>
</comment>
<dbReference type="InterPro" id="IPR050074">
    <property type="entry name" value="DHO_dehydrogenase"/>
</dbReference>
<proteinExistence type="inferred from homology"/>
<comment type="cofactor">
    <cofactor evidence="1">
        <name>FMN</name>
        <dbReference type="ChEBI" id="CHEBI:58210"/>
    </cofactor>
</comment>
<dbReference type="NCBIfam" id="TIGR01036">
    <property type="entry name" value="pyrD_sub2"/>
    <property type="match status" value="1"/>
</dbReference>
<evidence type="ECO:0000256" key="4">
    <source>
        <dbReference type="ARBA" id="ARBA00005161"/>
    </source>
</evidence>
<evidence type="ECO:0000313" key="17">
    <source>
        <dbReference type="Proteomes" id="UP000285864"/>
    </source>
</evidence>
<evidence type="ECO:0000256" key="9">
    <source>
        <dbReference type="ARBA" id="ARBA00022643"/>
    </source>
</evidence>
<evidence type="ECO:0000256" key="14">
    <source>
        <dbReference type="NCBIfam" id="TIGR01036"/>
    </source>
</evidence>
<feature type="domain" description="Dihydroorotate dehydrogenase catalytic" evidence="15">
    <location>
        <begin position="53"/>
        <end position="327"/>
    </location>
</feature>
<keyword evidence="10" id="KW-0665">Pyrimidine biosynthesis</keyword>
<dbReference type="GO" id="GO:0044205">
    <property type="term" value="P:'de novo' UMP biosynthetic process"/>
    <property type="evidence" value="ECO:0007669"/>
    <property type="project" value="UniProtKB-UniPathway"/>
</dbReference>
<keyword evidence="12" id="KW-0472">Membrane</keyword>
<dbReference type="RefSeq" id="WP_118483931.1">
    <property type="nucleotide sequence ID" value="NZ_QRUU01000020.1"/>
</dbReference>
<evidence type="ECO:0000256" key="3">
    <source>
        <dbReference type="ARBA" id="ARBA00004370"/>
    </source>
</evidence>
<evidence type="ECO:0000256" key="1">
    <source>
        <dbReference type="ARBA" id="ARBA00001917"/>
    </source>
</evidence>
<organism evidence="16 17">
    <name type="scientific">Phocaeicola coprocola</name>
    <dbReference type="NCBI Taxonomy" id="310298"/>
    <lineage>
        <taxon>Bacteria</taxon>
        <taxon>Pseudomonadati</taxon>
        <taxon>Bacteroidota</taxon>
        <taxon>Bacteroidia</taxon>
        <taxon>Bacteroidales</taxon>
        <taxon>Bacteroidaceae</taxon>
        <taxon>Phocaeicola</taxon>
    </lineage>
</organism>
<dbReference type="SUPFAM" id="SSF51395">
    <property type="entry name" value="FMN-linked oxidoreductases"/>
    <property type="match status" value="1"/>
</dbReference>
<keyword evidence="8" id="KW-0285">Flavoprotein</keyword>
<dbReference type="GO" id="GO:0005886">
    <property type="term" value="C:plasma membrane"/>
    <property type="evidence" value="ECO:0007669"/>
    <property type="project" value="TreeGrafter"/>
</dbReference>
<comment type="pathway">
    <text evidence="4">Pyrimidine metabolism; UMP biosynthesis via de novo pathway; orotate from (S)-dihydroorotate (quinone route): step 1/1.</text>
</comment>
<evidence type="ECO:0000256" key="13">
    <source>
        <dbReference type="ARBA" id="ARBA00048639"/>
    </source>
</evidence>
<dbReference type="PIRSF" id="PIRSF000164">
    <property type="entry name" value="DHO_oxidase"/>
    <property type="match status" value="1"/>
</dbReference>
<dbReference type="PANTHER" id="PTHR48109">
    <property type="entry name" value="DIHYDROOROTATE DEHYDROGENASE (QUINONE), MITOCHONDRIAL-RELATED"/>
    <property type="match status" value="1"/>
</dbReference>
<dbReference type="NCBIfam" id="NF003652">
    <property type="entry name" value="PRK05286.2-5"/>
    <property type="match status" value="1"/>
</dbReference>
<evidence type="ECO:0000259" key="15">
    <source>
        <dbReference type="Pfam" id="PF01180"/>
    </source>
</evidence>
<name>A0A412GS70_9BACT</name>
<dbReference type="PANTHER" id="PTHR48109:SF4">
    <property type="entry name" value="DIHYDROOROTATE DEHYDROGENASE (QUINONE), MITOCHONDRIAL"/>
    <property type="match status" value="1"/>
</dbReference>
<gene>
    <name evidence="16" type="ORF">DWY20_06315</name>
</gene>
<sequence length="330" mass="36618">MYKSIIRPCLFRIDAEKIHDQIITLLHIYRHLGPIRSLTRSLFHPKAVPFQWQNLNFSNRVGLSAGFDKEASCFDELSDLGFGFIEAGTVTPHKVDGNPSPRIFRLPKDHALISRTGFNNPGKEMVLQNLRQKQNGKYILGVNINTNYPADEELARTEITDLYSTFSEYADYYTINWGSIAPEILSSVLIAVADKKKQIGKPIFLKLPADVPIEKLDDIISFARQHHIDGFIATGPSQDRSLLIHSSQAEVTHVGAGGISGLPIIYKSIEVVRYLSAHTPKEMLIIGAGGVMTPAEATSMLNAGAHLVQIYSAFIYEGPFVVKRIAEACK</sequence>
<keyword evidence="9" id="KW-0288">FMN</keyword>
<dbReference type="CDD" id="cd04738">
    <property type="entry name" value="DHOD_2_like"/>
    <property type="match status" value="1"/>
</dbReference>
<dbReference type="AlphaFoldDB" id="A0A412GS70"/>
<comment type="catalytic activity">
    <reaction evidence="13">
        <text>(S)-dihydroorotate + a quinone = orotate + a quinol</text>
        <dbReference type="Rhea" id="RHEA:30187"/>
        <dbReference type="ChEBI" id="CHEBI:24646"/>
        <dbReference type="ChEBI" id="CHEBI:30839"/>
        <dbReference type="ChEBI" id="CHEBI:30864"/>
        <dbReference type="ChEBI" id="CHEBI:132124"/>
        <dbReference type="EC" id="1.3.5.2"/>
    </reaction>
</comment>
<evidence type="ECO:0000256" key="12">
    <source>
        <dbReference type="ARBA" id="ARBA00023136"/>
    </source>
</evidence>
<evidence type="ECO:0000256" key="10">
    <source>
        <dbReference type="ARBA" id="ARBA00022975"/>
    </source>
</evidence>
<dbReference type="Proteomes" id="UP000285864">
    <property type="component" value="Unassembled WGS sequence"/>
</dbReference>
<keyword evidence="17" id="KW-1185">Reference proteome</keyword>
<dbReference type="GO" id="GO:0006207">
    <property type="term" value="P:'de novo' pyrimidine nucleobase biosynthetic process"/>
    <property type="evidence" value="ECO:0007669"/>
    <property type="project" value="UniProtKB-UniRule"/>
</dbReference>
<dbReference type="InterPro" id="IPR005719">
    <property type="entry name" value="Dihydroorotate_DH_2"/>
</dbReference>
<dbReference type="GO" id="GO:0005737">
    <property type="term" value="C:cytoplasm"/>
    <property type="evidence" value="ECO:0007669"/>
    <property type="project" value="InterPro"/>
</dbReference>
<evidence type="ECO:0000256" key="2">
    <source>
        <dbReference type="ARBA" id="ARBA00003125"/>
    </source>
</evidence>
<dbReference type="InterPro" id="IPR012135">
    <property type="entry name" value="Dihydroorotate_DH_1_2"/>
</dbReference>
<evidence type="ECO:0000256" key="8">
    <source>
        <dbReference type="ARBA" id="ARBA00022630"/>
    </source>
</evidence>
<protein>
    <recommendedName>
        <fullName evidence="7 14">Dihydroorotate dehydrogenase (quinone)</fullName>
        <ecNumber evidence="6 14">1.3.5.2</ecNumber>
    </recommendedName>
</protein>
<dbReference type="GO" id="GO:0106430">
    <property type="term" value="F:dihydroorotate dehydrogenase (quinone) activity"/>
    <property type="evidence" value="ECO:0007669"/>
    <property type="project" value="UniProtKB-EC"/>
</dbReference>
<comment type="caution">
    <text evidence="16">The sequence shown here is derived from an EMBL/GenBank/DDBJ whole genome shotgun (WGS) entry which is preliminary data.</text>
</comment>
<dbReference type="EC" id="1.3.5.2" evidence="6 14"/>
<dbReference type="Gene3D" id="3.20.20.70">
    <property type="entry name" value="Aldolase class I"/>
    <property type="match status" value="1"/>
</dbReference>
<evidence type="ECO:0000256" key="5">
    <source>
        <dbReference type="ARBA" id="ARBA00005359"/>
    </source>
</evidence>
<keyword evidence="11 16" id="KW-0560">Oxidoreductase</keyword>
<dbReference type="InterPro" id="IPR001295">
    <property type="entry name" value="Dihydroorotate_DH_CS"/>
</dbReference>
<evidence type="ECO:0000313" key="16">
    <source>
        <dbReference type="EMBL" id="RGR97602.1"/>
    </source>
</evidence>
<reference evidence="16 17" key="1">
    <citation type="submission" date="2018-08" db="EMBL/GenBank/DDBJ databases">
        <title>A genome reference for cultivated species of the human gut microbiota.</title>
        <authorList>
            <person name="Zou Y."/>
            <person name="Xue W."/>
            <person name="Luo G."/>
        </authorList>
    </citation>
    <scope>NUCLEOTIDE SEQUENCE [LARGE SCALE GENOMIC DNA]</scope>
    <source>
        <strain evidence="16 17">AF24-2</strain>
    </source>
</reference>
<dbReference type="UniPathway" id="UPA00070">
    <property type="reaction ID" value="UER00946"/>
</dbReference>
<evidence type="ECO:0000256" key="11">
    <source>
        <dbReference type="ARBA" id="ARBA00023002"/>
    </source>
</evidence>
<dbReference type="Pfam" id="PF01180">
    <property type="entry name" value="DHO_dh"/>
    <property type="match status" value="1"/>
</dbReference>
<comment type="similarity">
    <text evidence="5">Belongs to the dihydroorotate dehydrogenase family. Type 2 subfamily.</text>
</comment>
<evidence type="ECO:0000256" key="6">
    <source>
        <dbReference type="ARBA" id="ARBA00012791"/>
    </source>
</evidence>
<comment type="function">
    <text evidence="2">Catalyzes the conversion of dihydroorotate to orotate with quinone as electron acceptor.</text>
</comment>
<accession>A0A412GS70</accession>
<dbReference type="PROSITE" id="PS00912">
    <property type="entry name" value="DHODEHASE_2"/>
    <property type="match status" value="1"/>
</dbReference>
<evidence type="ECO:0000256" key="7">
    <source>
        <dbReference type="ARBA" id="ARBA00018366"/>
    </source>
</evidence>
<dbReference type="InterPro" id="IPR005720">
    <property type="entry name" value="Dihydroorotate_DH_cat"/>
</dbReference>
<dbReference type="EMBL" id="QRUU01000020">
    <property type="protein sequence ID" value="RGR97602.1"/>
    <property type="molecule type" value="Genomic_DNA"/>
</dbReference>